<dbReference type="GO" id="GO:0007270">
    <property type="term" value="P:neuron-neuron synaptic transmission"/>
    <property type="evidence" value="ECO:0007669"/>
    <property type="project" value="TreeGrafter"/>
</dbReference>
<evidence type="ECO:0000313" key="2">
    <source>
        <dbReference type="Proteomes" id="UP000504635"/>
    </source>
</evidence>
<reference evidence="3" key="1">
    <citation type="submission" date="2025-08" db="UniProtKB">
        <authorList>
            <consortium name="RefSeq"/>
        </authorList>
    </citation>
    <scope>IDENTIFICATION</scope>
    <source>
        <tissue evidence="3">Gonads</tissue>
    </source>
</reference>
<keyword evidence="1" id="KW-0472">Membrane</keyword>
<accession>A0A6J2X645</accession>
<feature type="transmembrane region" description="Helical" evidence="1">
    <location>
        <begin position="209"/>
        <end position="226"/>
    </location>
</feature>
<dbReference type="OrthoDB" id="45313at2759"/>
<feature type="transmembrane region" description="Helical" evidence="1">
    <location>
        <begin position="341"/>
        <end position="365"/>
    </location>
</feature>
<evidence type="ECO:0000256" key="1">
    <source>
        <dbReference type="SAM" id="Phobius"/>
    </source>
</evidence>
<sequence>MAGLLKANFSTSGYFLRPLIWRKHSNTNLRSNRHSCDQNGLSLIEKLMCTDKSNKLVIDEIATEEIQVKGVDSLKLPKGWMKQKAFLSTLDIFISLFIVTPLVVACWRGTWQLMDIYAYYFPPWESFVVGTIIHIFIGITQESFHEVLNRKHKNGIINFSAIFLMKLYTVVLNIVTNLHWRGAWIIIDEYFGIVMTETGETKVARPFEAFLFFGFCFTVMFFMKCLRNLNSPPFEICMDYGDDMFLFPNMFKVNPSEKMSLYILDVTFSIVVVTNLGVVVWRGLWLLVDLYLFPEDLLLSSWASLFLGYIMVAIVFALQSPMKKVCDNLSGIPKLIIADTYLVFAVLSVIVTWRGIWSLINFYFLPEDEELSCWISHWVPMMILMIMGCSNSVLVRGVCIDCEEPDGTCVVFPCNYLKVIFKEEKYETWFTILAGKNKTKKDNTKYKIDIINYHVVDIKETIIESNDSNNNLP</sequence>
<dbReference type="Proteomes" id="UP000504635">
    <property type="component" value="Unplaced"/>
</dbReference>
<feature type="transmembrane region" description="Helical" evidence="1">
    <location>
        <begin position="301"/>
        <end position="320"/>
    </location>
</feature>
<dbReference type="InParanoid" id="A0A6J2X645"/>
<evidence type="ECO:0000313" key="3">
    <source>
        <dbReference type="RefSeq" id="XP_030746647.1"/>
    </source>
</evidence>
<dbReference type="PANTHER" id="PTHR35270:SF2">
    <property type="entry name" value="FUSELESS, ISOFORM A"/>
    <property type="match status" value="1"/>
</dbReference>
<name>A0A6J2X645_SITOR</name>
<keyword evidence="1" id="KW-0812">Transmembrane</keyword>
<dbReference type="GO" id="GO:0070073">
    <property type="term" value="P:clustering of voltage-gated calcium channels"/>
    <property type="evidence" value="ECO:0007669"/>
    <property type="project" value="TreeGrafter"/>
</dbReference>
<feature type="transmembrane region" description="Helical" evidence="1">
    <location>
        <begin position="259"/>
        <end position="281"/>
    </location>
</feature>
<dbReference type="KEGG" id="soy:115875359"/>
<gene>
    <name evidence="3" type="primary">LOC115875359</name>
</gene>
<dbReference type="AlphaFoldDB" id="A0A6J2X645"/>
<protein>
    <submittedName>
        <fullName evidence="3">Uncharacterized protein LOC115875359 isoform X1</fullName>
    </submittedName>
</protein>
<dbReference type="GO" id="GO:0042734">
    <property type="term" value="C:presynaptic membrane"/>
    <property type="evidence" value="ECO:0007669"/>
    <property type="project" value="TreeGrafter"/>
</dbReference>
<keyword evidence="2" id="KW-1185">Reference proteome</keyword>
<dbReference type="GO" id="GO:0007274">
    <property type="term" value="P:neuromuscular synaptic transmission"/>
    <property type="evidence" value="ECO:0007669"/>
    <property type="project" value="TreeGrafter"/>
</dbReference>
<dbReference type="Pfam" id="PF15993">
    <property type="entry name" value="Fuseless"/>
    <property type="match status" value="1"/>
</dbReference>
<keyword evidence="1" id="KW-1133">Transmembrane helix</keyword>
<proteinExistence type="predicted"/>
<dbReference type="PANTHER" id="PTHR35270">
    <property type="entry name" value="FUSELESS, ISOFORM A"/>
    <property type="match status" value="1"/>
</dbReference>
<dbReference type="RefSeq" id="XP_030746647.1">
    <property type="nucleotide sequence ID" value="XM_030890787.1"/>
</dbReference>
<feature type="transmembrane region" description="Helical" evidence="1">
    <location>
        <begin position="156"/>
        <end position="175"/>
    </location>
</feature>
<feature type="transmembrane region" description="Helical" evidence="1">
    <location>
        <begin position="124"/>
        <end position="144"/>
    </location>
</feature>
<dbReference type="InterPro" id="IPR032751">
    <property type="entry name" value="Fuseless"/>
</dbReference>
<feature type="transmembrane region" description="Helical" evidence="1">
    <location>
        <begin position="377"/>
        <end position="395"/>
    </location>
</feature>
<organism evidence="2 3">
    <name type="scientific">Sitophilus oryzae</name>
    <name type="common">Rice weevil</name>
    <name type="synonym">Curculio oryzae</name>
    <dbReference type="NCBI Taxonomy" id="7048"/>
    <lineage>
        <taxon>Eukaryota</taxon>
        <taxon>Metazoa</taxon>
        <taxon>Ecdysozoa</taxon>
        <taxon>Arthropoda</taxon>
        <taxon>Hexapoda</taxon>
        <taxon>Insecta</taxon>
        <taxon>Pterygota</taxon>
        <taxon>Neoptera</taxon>
        <taxon>Endopterygota</taxon>
        <taxon>Coleoptera</taxon>
        <taxon>Polyphaga</taxon>
        <taxon>Cucujiformia</taxon>
        <taxon>Curculionidae</taxon>
        <taxon>Dryophthorinae</taxon>
        <taxon>Sitophilus</taxon>
    </lineage>
</organism>
<feature type="transmembrane region" description="Helical" evidence="1">
    <location>
        <begin position="85"/>
        <end position="104"/>
    </location>
</feature>
<dbReference type="GeneID" id="115875359"/>